<sequence length="672" mass="75110">MASNRSPSPLSSRNCRNSESNSTTRKSFSGNPFPRPTNLTNPKSSNPYTPSNTPTASDLAKRNSIVRKSIGGGSMFQDGKENRKDAFRSPAKVSTKNFMSPTISATSKVTPSPRKKILGEKNEVTRASFEFLGKESDLTSETPNFDQTVKMNEESDVSKIEHIVEQKEVVQNVSVDEVHLGLISDESDLVKIRPFCCSPMTSPVIAANADPQLPPYDPKKNFLSPRPQYLRYKPNPRIEFLLNKEDNDDDCGESDVTRLEDCFDLSDSSSETEEKEPEQEKEAESGDDSVNSVNGSETDLSDTVLAEKPFDSKAEKVSKSRFFTRSKTVSFVFVLFLVACFSLSFTESPPINLPIYEDVGFSEIYHESLRFAAFAKESFDDLVEKVKHWSMDLLVYLSEQKSHFIKPQKFESLQFFNLTTSPIQEEFVFNRHIGTDYIQEVKEFEEEENEDEVVTEESDVVDEDVTEEIDEQSEVVNEETERIEEPINEQIQSDVNEVEEKSLNLGEVEETKSEVVTLEAESERVQNEVEIEPSVAVSNDESEASSLFSTQSIATISVAGVSMVILAVLAVFYMIQKKSSASKSAAIGVNIDENMPEESGSSESINVQKGNKKKKSNNKRESLASSTSQFSVSDSFGSFTTFERIAIKHKDEVMLTPIRRSSRLLKSQGISS</sequence>
<proteinExistence type="predicted"/>
<dbReference type="OMA" id="ANELCPS"/>
<name>A0A251UW31_HELAN</name>
<evidence type="ECO:0000313" key="5">
    <source>
        <dbReference type="Proteomes" id="UP000215914"/>
    </source>
</evidence>
<feature type="compositionally biased region" description="Low complexity" evidence="1">
    <location>
        <begin position="1"/>
        <end position="25"/>
    </location>
</feature>
<feature type="region of interest" description="Disordered" evidence="1">
    <location>
        <begin position="263"/>
        <end position="298"/>
    </location>
</feature>
<keyword evidence="2" id="KW-1133">Transmembrane helix</keyword>
<dbReference type="PANTHER" id="PTHR34775">
    <property type="entry name" value="TRANSMEMBRANE PROTEIN"/>
    <property type="match status" value="1"/>
</dbReference>
<dbReference type="FunCoup" id="A0A251UW31">
    <property type="interactions" value="873"/>
</dbReference>
<evidence type="ECO:0000256" key="2">
    <source>
        <dbReference type="SAM" id="Phobius"/>
    </source>
</evidence>
<evidence type="ECO:0000313" key="4">
    <source>
        <dbReference type="EMBL" id="OTG27585.1"/>
    </source>
</evidence>
<reference evidence="4" key="2">
    <citation type="submission" date="2017-02" db="EMBL/GenBank/DDBJ databases">
        <title>Sunflower complete genome.</title>
        <authorList>
            <person name="Langlade N."/>
            <person name="Munos S."/>
        </authorList>
    </citation>
    <scope>NUCLEOTIDE SEQUENCE [LARGE SCALE GENOMIC DNA]</scope>
    <source>
        <tissue evidence="4">Leaves</tissue>
    </source>
</reference>
<dbReference type="Proteomes" id="UP000215914">
    <property type="component" value="Chromosome 4"/>
</dbReference>
<dbReference type="AlphaFoldDB" id="A0A251UW31"/>
<keyword evidence="5" id="KW-1185">Reference proteome</keyword>
<dbReference type="EMBL" id="CM007893">
    <property type="protein sequence ID" value="OTG27585.1"/>
    <property type="molecule type" value="Genomic_DNA"/>
</dbReference>
<dbReference type="EMBL" id="MNCJ02000331">
    <property type="protein sequence ID" value="KAF5760288.1"/>
    <property type="molecule type" value="Genomic_DNA"/>
</dbReference>
<keyword evidence="2" id="KW-0812">Transmembrane</keyword>
<feature type="region of interest" description="Disordered" evidence="1">
    <location>
        <begin position="593"/>
        <end position="634"/>
    </location>
</feature>
<reference evidence="3 5" key="1">
    <citation type="journal article" date="2017" name="Nature">
        <title>The sunflower genome provides insights into oil metabolism, flowering and Asterid evolution.</title>
        <authorList>
            <person name="Badouin H."/>
            <person name="Gouzy J."/>
            <person name="Grassa C.J."/>
            <person name="Murat F."/>
            <person name="Staton S.E."/>
            <person name="Cottret L."/>
            <person name="Lelandais-Briere C."/>
            <person name="Owens G.L."/>
            <person name="Carrere S."/>
            <person name="Mayjonade B."/>
            <person name="Legrand L."/>
            <person name="Gill N."/>
            <person name="Kane N.C."/>
            <person name="Bowers J.E."/>
            <person name="Hubner S."/>
            <person name="Bellec A."/>
            <person name="Berard A."/>
            <person name="Berges H."/>
            <person name="Blanchet N."/>
            <person name="Boniface M.C."/>
            <person name="Brunel D."/>
            <person name="Catrice O."/>
            <person name="Chaidir N."/>
            <person name="Claudel C."/>
            <person name="Donnadieu C."/>
            <person name="Faraut T."/>
            <person name="Fievet G."/>
            <person name="Helmstetter N."/>
            <person name="King M."/>
            <person name="Knapp S.J."/>
            <person name="Lai Z."/>
            <person name="Le Paslier M.C."/>
            <person name="Lippi Y."/>
            <person name="Lorenzon L."/>
            <person name="Mandel J.R."/>
            <person name="Marage G."/>
            <person name="Marchand G."/>
            <person name="Marquand E."/>
            <person name="Bret-Mestries E."/>
            <person name="Morien E."/>
            <person name="Nambeesan S."/>
            <person name="Nguyen T."/>
            <person name="Pegot-Espagnet P."/>
            <person name="Pouilly N."/>
            <person name="Raftis F."/>
            <person name="Sallet E."/>
            <person name="Schiex T."/>
            <person name="Thomas J."/>
            <person name="Vandecasteele C."/>
            <person name="Vares D."/>
            <person name="Vear F."/>
            <person name="Vautrin S."/>
            <person name="Crespi M."/>
            <person name="Mangin B."/>
            <person name="Burke J.M."/>
            <person name="Salse J."/>
            <person name="Munos S."/>
            <person name="Vincourt P."/>
            <person name="Rieseberg L.H."/>
            <person name="Langlade N.B."/>
        </authorList>
    </citation>
    <scope>NUCLEOTIDE SEQUENCE [LARGE SCALE GENOMIC DNA]</scope>
    <source>
        <strain evidence="5">cv. SF193</strain>
        <tissue evidence="3">Leaves</tissue>
    </source>
</reference>
<feature type="compositionally biased region" description="Low complexity" evidence="1">
    <location>
        <begin position="625"/>
        <end position="634"/>
    </location>
</feature>
<evidence type="ECO:0000256" key="1">
    <source>
        <dbReference type="SAM" id="MobiDB-lite"/>
    </source>
</evidence>
<feature type="region of interest" description="Disordered" evidence="1">
    <location>
        <begin position="209"/>
        <end position="230"/>
    </location>
</feature>
<accession>A0A251UW31</accession>
<evidence type="ECO:0008006" key="6">
    <source>
        <dbReference type="Google" id="ProtNLM"/>
    </source>
</evidence>
<dbReference type="InParanoid" id="A0A251UW31"/>
<feature type="compositionally biased region" description="Polar residues" evidence="1">
    <location>
        <begin position="599"/>
        <end position="608"/>
    </location>
</feature>
<keyword evidence="2" id="KW-0472">Membrane</keyword>
<protein>
    <recommendedName>
        <fullName evidence="6">Transmembrane protein</fullName>
    </recommendedName>
</protein>
<feature type="transmembrane region" description="Helical" evidence="2">
    <location>
        <begin position="553"/>
        <end position="575"/>
    </location>
</feature>
<feature type="compositionally biased region" description="Polar residues" evidence="1">
    <location>
        <begin position="37"/>
        <end position="56"/>
    </location>
</feature>
<dbReference type="OrthoDB" id="676522at2759"/>
<reference evidence="3" key="3">
    <citation type="submission" date="2020-06" db="EMBL/GenBank/DDBJ databases">
        <title>Helianthus annuus Genome sequencing and assembly Release 2.</title>
        <authorList>
            <person name="Gouzy J."/>
            <person name="Langlade N."/>
            <person name="Munos S."/>
        </authorList>
    </citation>
    <scope>NUCLEOTIDE SEQUENCE</scope>
    <source>
        <tissue evidence="3">Leaves</tissue>
    </source>
</reference>
<feature type="region of interest" description="Disordered" evidence="1">
    <location>
        <begin position="1"/>
        <end position="94"/>
    </location>
</feature>
<organism evidence="4 5">
    <name type="scientific">Helianthus annuus</name>
    <name type="common">Common sunflower</name>
    <dbReference type="NCBI Taxonomy" id="4232"/>
    <lineage>
        <taxon>Eukaryota</taxon>
        <taxon>Viridiplantae</taxon>
        <taxon>Streptophyta</taxon>
        <taxon>Embryophyta</taxon>
        <taxon>Tracheophyta</taxon>
        <taxon>Spermatophyta</taxon>
        <taxon>Magnoliopsida</taxon>
        <taxon>eudicotyledons</taxon>
        <taxon>Gunneridae</taxon>
        <taxon>Pentapetalae</taxon>
        <taxon>asterids</taxon>
        <taxon>campanulids</taxon>
        <taxon>Asterales</taxon>
        <taxon>Asteraceae</taxon>
        <taxon>Asteroideae</taxon>
        <taxon>Heliantheae alliance</taxon>
        <taxon>Heliantheae</taxon>
        <taxon>Helianthus</taxon>
    </lineage>
</organism>
<gene>
    <name evidence="4" type="ORF">HannXRQ_Chr04g0101671</name>
    <name evidence="3" type="ORF">HanXRQr2_Chr16g0751691</name>
</gene>
<dbReference type="Gramene" id="mRNA:HanXRQr2_Chr16g0751691">
    <property type="protein sequence ID" value="mRNA:HanXRQr2_Chr16g0751691"/>
    <property type="gene ID" value="HanXRQr2_Chr16g0751691"/>
</dbReference>
<evidence type="ECO:0000313" key="3">
    <source>
        <dbReference type="EMBL" id="KAF5760288.1"/>
    </source>
</evidence>
<feature type="compositionally biased region" description="Polar residues" evidence="1">
    <location>
        <begin position="288"/>
        <end position="298"/>
    </location>
</feature>
<dbReference type="PANTHER" id="PTHR34775:SF4">
    <property type="entry name" value="TRANSMEMBRANE PROTEIN"/>
    <property type="match status" value="1"/>
</dbReference>
<feature type="compositionally biased region" description="Basic and acidic residues" evidence="1">
    <location>
        <begin position="78"/>
        <end position="87"/>
    </location>
</feature>